<dbReference type="Pfam" id="PF10057">
    <property type="entry name" value="MpsC"/>
    <property type="match status" value="1"/>
</dbReference>
<dbReference type="InterPro" id="IPR018745">
    <property type="entry name" value="MpsC"/>
</dbReference>
<dbReference type="eggNOG" id="COG5609">
    <property type="taxonomic scope" value="Bacteria"/>
</dbReference>
<keyword evidence="3" id="KW-1185">Reference proteome</keyword>
<evidence type="ECO:0000313" key="3">
    <source>
        <dbReference type="Proteomes" id="UP000001887"/>
    </source>
</evidence>
<dbReference type="KEGG" id="psl:Psta_1201"/>
<protein>
    <recommendedName>
        <fullName evidence="1">Na+-translocating membrane potential-generating system MpsC domain-containing protein</fullName>
    </recommendedName>
</protein>
<name>D2R952_PIRSD</name>
<gene>
    <name evidence="2" type="ordered locus">Psta_1201</name>
</gene>
<organism evidence="2 3">
    <name type="scientific">Pirellula staleyi (strain ATCC 27377 / DSM 6068 / ICPB 4128)</name>
    <name type="common">Pirella staleyi</name>
    <dbReference type="NCBI Taxonomy" id="530564"/>
    <lineage>
        <taxon>Bacteria</taxon>
        <taxon>Pseudomonadati</taxon>
        <taxon>Planctomycetota</taxon>
        <taxon>Planctomycetia</taxon>
        <taxon>Pirellulales</taxon>
        <taxon>Pirellulaceae</taxon>
        <taxon>Pirellula</taxon>
    </lineage>
</organism>
<proteinExistence type="predicted"/>
<accession>D2R952</accession>
<evidence type="ECO:0000313" key="2">
    <source>
        <dbReference type="EMBL" id="ADB15879.1"/>
    </source>
</evidence>
<dbReference type="EMBL" id="CP001848">
    <property type="protein sequence ID" value="ADB15879.1"/>
    <property type="molecule type" value="Genomic_DNA"/>
</dbReference>
<sequence length="140" mass="15310">MKTQGEIQAAISERIASFGQEYIGRGPRAIHAHLIGDLLVIRLQGVLTTAELHLVKSGPTQSVGRNLLKQFRTHLVETARPLLETMIQEVTGTNVLSLHHDLSTVTGEEVLLFTLAEAPVCRQSRSNKVGSSLGTYKRVT</sequence>
<dbReference type="Proteomes" id="UP000001887">
    <property type="component" value="Chromosome"/>
</dbReference>
<reference evidence="2 3" key="1">
    <citation type="journal article" date="2009" name="Stand. Genomic Sci.">
        <title>Complete genome sequence of Pirellula staleyi type strain (ATCC 27377).</title>
        <authorList>
            <person name="Clum A."/>
            <person name="Tindall B.J."/>
            <person name="Sikorski J."/>
            <person name="Ivanova N."/>
            <person name="Mavrommatis K."/>
            <person name="Lucas S."/>
            <person name="Glavina del Rio T."/>
            <person name="Nolan M."/>
            <person name="Chen F."/>
            <person name="Tice H."/>
            <person name="Pitluck S."/>
            <person name="Cheng J.F."/>
            <person name="Chertkov O."/>
            <person name="Brettin T."/>
            <person name="Han C."/>
            <person name="Detter J.C."/>
            <person name="Kuske C."/>
            <person name="Bruce D."/>
            <person name="Goodwin L."/>
            <person name="Ovchinikova G."/>
            <person name="Pati A."/>
            <person name="Mikhailova N."/>
            <person name="Chen A."/>
            <person name="Palaniappan K."/>
            <person name="Land M."/>
            <person name="Hauser L."/>
            <person name="Chang Y.J."/>
            <person name="Jeffries C.D."/>
            <person name="Chain P."/>
            <person name="Rohde M."/>
            <person name="Goker M."/>
            <person name="Bristow J."/>
            <person name="Eisen J.A."/>
            <person name="Markowitz V."/>
            <person name="Hugenholtz P."/>
            <person name="Kyrpides N.C."/>
            <person name="Klenk H.P."/>
            <person name="Lapidus A."/>
        </authorList>
    </citation>
    <scope>NUCLEOTIDE SEQUENCE [LARGE SCALE GENOMIC DNA]</scope>
    <source>
        <strain evidence="3">ATCC 27377 / DSM 6068 / ICPB 4128</strain>
    </source>
</reference>
<dbReference type="STRING" id="530564.Psta_1201"/>
<dbReference type="OrthoDB" id="5422931at2"/>
<feature type="domain" description="Na+-translocating membrane potential-generating system MpsC" evidence="1">
    <location>
        <begin position="3"/>
        <end position="116"/>
    </location>
</feature>
<dbReference type="AlphaFoldDB" id="D2R952"/>
<evidence type="ECO:0000259" key="1">
    <source>
        <dbReference type="Pfam" id="PF10057"/>
    </source>
</evidence>
<dbReference type="HOGENOM" id="CLU_136657_1_0_0"/>